<dbReference type="HOGENOM" id="CLU_039329_5_1_1"/>
<dbReference type="GO" id="GO:0016787">
    <property type="term" value="F:hydrolase activity"/>
    <property type="evidence" value="ECO:0007669"/>
    <property type="project" value="InterPro"/>
</dbReference>
<reference evidence="5 6" key="1">
    <citation type="submission" date="2013-03" db="EMBL/GenBank/DDBJ databases">
        <title>The Genome Sequence of Exophiala aquamarina CBS 119918.</title>
        <authorList>
            <consortium name="The Broad Institute Genomics Platform"/>
            <person name="Cuomo C."/>
            <person name="de Hoog S."/>
            <person name="Gorbushina A."/>
            <person name="Walker B."/>
            <person name="Young S.K."/>
            <person name="Zeng Q."/>
            <person name="Gargeya S."/>
            <person name="Fitzgerald M."/>
            <person name="Haas B."/>
            <person name="Abouelleil A."/>
            <person name="Allen A.W."/>
            <person name="Alvarado L."/>
            <person name="Arachchi H.M."/>
            <person name="Berlin A.M."/>
            <person name="Chapman S.B."/>
            <person name="Gainer-Dewar J."/>
            <person name="Goldberg J."/>
            <person name="Griggs A."/>
            <person name="Gujja S."/>
            <person name="Hansen M."/>
            <person name="Howarth C."/>
            <person name="Imamovic A."/>
            <person name="Ireland A."/>
            <person name="Larimer J."/>
            <person name="McCowan C."/>
            <person name="Murphy C."/>
            <person name="Pearson M."/>
            <person name="Poon T.W."/>
            <person name="Priest M."/>
            <person name="Roberts A."/>
            <person name="Saif S."/>
            <person name="Shea T."/>
            <person name="Sisk P."/>
            <person name="Sykes S."/>
            <person name="Wortman J."/>
            <person name="Nusbaum C."/>
            <person name="Birren B."/>
        </authorList>
    </citation>
    <scope>NUCLEOTIDE SEQUENCE [LARGE SCALE GENOMIC DNA]</scope>
    <source>
        <strain evidence="5 6">CBS 119918</strain>
    </source>
</reference>
<dbReference type="AlphaFoldDB" id="A0A072PT59"/>
<dbReference type="SUPFAM" id="SSF51556">
    <property type="entry name" value="Metallo-dependent hydrolases"/>
    <property type="match status" value="1"/>
</dbReference>
<evidence type="ECO:0000256" key="1">
    <source>
        <dbReference type="ARBA" id="ARBA00022793"/>
    </source>
</evidence>
<dbReference type="STRING" id="1182545.A0A072PT59"/>
<protein>
    <recommendedName>
        <fullName evidence="4">Amidohydrolase-related domain-containing protein</fullName>
    </recommendedName>
</protein>
<dbReference type="InterPro" id="IPR032465">
    <property type="entry name" value="ACMSD"/>
</dbReference>
<dbReference type="Gene3D" id="3.20.20.140">
    <property type="entry name" value="Metal-dependent hydrolases"/>
    <property type="match status" value="1"/>
</dbReference>
<accession>A0A072PT59</accession>
<keyword evidence="1 3" id="KW-0210">Decarboxylase</keyword>
<dbReference type="InterPro" id="IPR006680">
    <property type="entry name" value="Amidohydro-rel"/>
</dbReference>
<dbReference type="Proteomes" id="UP000027920">
    <property type="component" value="Unassembled WGS sequence"/>
</dbReference>
<gene>
    <name evidence="5" type="ORF">A1O9_06626</name>
</gene>
<sequence>MTMPVSERPTLEKITIEGISPSYLCSEFESLRVIGVEEHVSFPELTERIPNAGIAKHARRMFRELLRHESMPFAAGRVSNVAEKRIADMDAAGVRLQVLSLAAAVNSMHLGPEAGLQHARDVNDSLKEAVATNPTRFVALAELPVHAPDLAISELQRCVKELGFVGAMVSGSIGGEGRFLDDPEFDELLSEFERLDVPLFLHPGIAPESVQKTYYDFVGKPKLSATFGGMGWGWHNEVAIHVIRLAVSGTLDKHPRLKLVVGHQGEMLPMMLQRLDAMFDKQIFGLRRSVGEALRSQVWIAISGFFSLPPTQVAIQTWGVDRVLFANDYPFIDSQKVPGFLRALGEILAPPDMRKVCQGNAELLFKIEA</sequence>
<comment type="similarity">
    <text evidence="3">Belongs to the metallo-dependent hydrolases superfamily.</text>
</comment>
<dbReference type="PANTHER" id="PTHR21240">
    <property type="entry name" value="2-AMINO-3-CARBOXYLMUCONATE-6-SEMIALDEHYDE DECARBOXYLASE"/>
    <property type="match status" value="1"/>
</dbReference>
<organism evidence="5 6">
    <name type="scientific">Exophiala aquamarina CBS 119918</name>
    <dbReference type="NCBI Taxonomy" id="1182545"/>
    <lineage>
        <taxon>Eukaryota</taxon>
        <taxon>Fungi</taxon>
        <taxon>Dikarya</taxon>
        <taxon>Ascomycota</taxon>
        <taxon>Pezizomycotina</taxon>
        <taxon>Eurotiomycetes</taxon>
        <taxon>Chaetothyriomycetidae</taxon>
        <taxon>Chaetothyriales</taxon>
        <taxon>Herpotrichiellaceae</taxon>
        <taxon>Exophiala</taxon>
    </lineage>
</organism>
<keyword evidence="2 3" id="KW-0456">Lyase</keyword>
<dbReference type="EMBL" id="AMGV01000004">
    <property type="protein sequence ID" value="KEF58700.1"/>
    <property type="molecule type" value="Genomic_DNA"/>
</dbReference>
<dbReference type="VEuPathDB" id="FungiDB:A1O9_06626"/>
<evidence type="ECO:0000313" key="5">
    <source>
        <dbReference type="EMBL" id="KEF58700.1"/>
    </source>
</evidence>
<dbReference type="GO" id="GO:0005829">
    <property type="term" value="C:cytosol"/>
    <property type="evidence" value="ECO:0007669"/>
    <property type="project" value="TreeGrafter"/>
</dbReference>
<comment type="caution">
    <text evidence="5">The sequence shown here is derived from an EMBL/GenBank/DDBJ whole genome shotgun (WGS) entry which is preliminary data.</text>
</comment>
<dbReference type="InterPro" id="IPR032466">
    <property type="entry name" value="Metal_Hydrolase"/>
</dbReference>
<evidence type="ECO:0000259" key="4">
    <source>
        <dbReference type="Pfam" id="PF04909"/>
    </source>
</evidence>
<keyword evidence="6" id="KW-1185">Reference proteome</keyword>
<evidence type="ECO:0000256" key="2">
    <source>
        <dbReference type="ARBA" id="ARBA00023239"/>
    </source>
</evidence>
<evidence type="ECO:0000313" key="6">
    <source>
        <dbReference type="Proteomes" id="UP000027920"/>
    </source>
</evidence>
<dbReference type="GO" id="GO:0016831">
    <property type="term" value="F:carboxy-lyase activity"/>
    <property type="evidence" value="ECO:0007669"/>
    <property type="project" value="UniProtKB-KW"/>
</dbReference>
<dbReference type="OrthoDB" id="432010at2759"/>
<feature type="domain" description="Amidohydrolase-related" evidence="4">
    <location>
        <begin position="82"/>
        <end position="366"/>
    </location>
</feature>
<proteinExistence type="inferred from homology"/>
<evidence type="ECO:0000256" key="3">
    <source>
        <dbReference type="RuleBase" id="RU366045"/>
    </source>
</evidence>
<dbReference type="Pfam" id="PF04909">
    <property type="entry name" value="Amidohydro_2"/>
    <property type="match status" value="1"/>
</dbReference>
<dbReference type="PANTHER" id="PTHR21240:SF30">
    <property type="entry name" value="AMIDOHYDROLASE-RELATED DOMAIN-CONTAINING PROTEIN-RELATED"/>
    <property type="match status" value="1"/>
</dbReference>
<name>A0A072PT59_9EURO</name>
<dbReference type="GO" id="GO:0019748">
    <property type="term" value="P:secondary metabolic process"/>
    <property type="evidence" value="ECO:0007669"/>
    <property type="project" value="TreeGrafter"/>
</dbReference>
<dbReference type="RefSeq" id="XP_013261290.1">
    <property type="nucleotide sequence ID" value="XM_013405836.1"/>
</dbReference>
<dbReference type="GeneID" id="25281543"/>